<dbReference type="EMBL" id="FOCW01000001">
    <property type="protein sequence ID" value="SEN29041.1"/>
    <property type="molecule type" value="Genomic_DNA"/>
</dbReference>
<dbReference type="SUPFAM" id="SSF81296">
    <property type="entry name" value="E set domains"/>
    <property type="match status" value="1"/>
</dbReference>
<organism evidence="2 3">
    <name type="scientific">Brachymonas denitrificans DSM 15123</name>
    <dbReference type="NCBI Taxonomy" id="1121117"/>
    <lineage>
        <taxon>Bacteria</taxon>
        <taxon>Pseudomonadati</taxon>
        <taxon>Pseudomonadota</taxon>
        <taxon>Betaproteobacteria</taxon>
        <taxon>Burkholderiales</taxon>
        <taxon>Comamonadaceae</taxon>
        <taxon>Brachymonas</taxon>
    </lineage>
</organism>
<dbReference type="Proteomes" id="UP000199531">
    <property type="component" value="Unassembled WGS sequence"/>
</dbReference>
<dbReference type="Pfam" id="PF08770">
    <property type="entry name" value="SoxZ"/>
    <property type="match status" value="1"/>
</dbReference>
<dbReference type="OrthoDB" id="9795530at2"/>
<dbReference type="Gene3D" id="2.60.40.10">
    <property type="entry name" value="Immunoglobulins"/>
    <property type="match status" value="1"/>
</dbReference>
<keyword evidence="3" id="KW-1185">Reference proteome</keyword>
<dbReference type="STRING" id="1121117.SAMN02745977_00995"/>
<accession>A0A1H8FAZ2</accession>
<evidence type="ECO:0000313" key="2">
    <source>
        <dbReference type="EMBL" id="SEN29041.1"/>
    </source>
</evidence>
<reference evidence="2 3" key="1">
    <citation type="submission" date="2016-10" db="EMBL/GenBank/DDBJ databases">
        <authorList>
            <person name="de Groot N.N."/>
        </authorList>
    </citation>
    <scope>NUCLEOTIDE SEQUENCE [LARGE SCALE GENOMIC DNA]</scope>
    <source>
        <strain evidence="2 3">DSM 15123</strain>
    </source>
</reference>
<protein>
    <submittedName>
        <fullName evidence="2">Sulfur-oxidizing protein SoxZ</fullName>
    </submittedName>
</protein>
<dbReference type="InterPro" id="IPR014880">
    <property type="entry name" value="SoxZ_dom"/>
</dbReference>
<feature type="domain" description="Sulphur oxidation protein SoxZ" evidence="1">
    <location>
        <begin position="13"/>
        <end position="101"/>
    </location>
</feature>
<evidence type="ECO:0000259" key="1">
    <source>
        <dbReference type="Pfam" id="PF08770"/>
    </source>
</evidence>
<dbReference type="AlphaFoldDB" id="A0A1H8FAZ2"/>
<dbReference type="InterPro" id="IPR013783">
    <property type="entry name" value="Ig-like_fold"/>
</dbReference>
<sequence length="108" mass="12185">MLRPPRIWISSATPKAGERVRVRAQVDHRMETGLRTDDGGKTILRNITNRFEATLAGQRLFLWSPEISVAQDPYIEFLFVARKSGTLNMVWTDDAGKTQTAARELKVG</sequence>
<gene>
    <name evidence="2" type="ORF">SAMN02745977_00995</name>
</gene>
<dbReference type="InterPro" id="IPR014756">
    <property type="entry name" value="Ig_E-set"/>
</dbReference>
<name>A0A1H8FAZ2_9BURK</name>
<evidence type="ECO:0000313" key="3">
    <source>
        <dbReference type="Proteomes" id="UP000199531"/>
    </source>
</evidence>
<dbReference type="RefSeq" id="WP_091814567.1">
    <property type="nucleotide sequence ID" value="NZ_FOCW01000001.1"/>
</dbReference>
<proteinExistence type="predicted"/>